<comment type="caution">
    <text evidence="11">The sequence shown here is derived from an EMBL/GenBank/DDBJ whole genome shotgun (WGS) entry which is preliminary data.</text>
</comment>
<dbReference type="PANTHER" id="PTHR10256">
    <property type="entry name" value="SELENIDE, WATER DIKINASE"/>
    <property type="match status" value="1"/>
</dbReference>
<evidence type="ECO:0000256" key="4">
    <source>
        <dbReference type="ARBA" id="ARBA00022741"/>
    </source>
</evidence>
<dbReference type="Gene3D" id="3.30.1330.10">
    <property type="entry name" value="PurM-like, N-terminal domain"/>
    <property type="match status" value="1"/>
</dbReference>
<keyword evidence="5 11" id="KW-0418">Kinase</keyword>
<dbReference type="HAMAP" id="MF_00625">
    <property type="entry name" value="SelD"/>
    <property type="match status" value="1"/>
</dbReference>
<dbReference type="SUPFAM" id="SSF55326">
    <property type="entry name" value="PurM N-terminal domain-like"/>
    <property type="match status" value="1"/>
</dbReference>
<evidence type="ECO:0000256" key="1">
    <source>
        <dbReference type="ARBA" id="ARBA00008026"/>
    </source>
</evidence>
<keyword evidence="8" id="KW-0711">Selenium</keyword>
<dbReference type="InterPro" id="IPR036921">
    <property type="entry name" value="PurM-like_N_sf"/>
</dbReference>
<evidence type="ECO:0000313" key="11">
    <source>
        <dbReference type="EMBL" id="OIQ94945.1"/>
    </source>
</evidence>
<evidence type="ECO:0000259" key="10">
    <source>
        <dbReference type="Pfam" id="PF02769"/>
    </source>
</evidence>
<evidence type="ECO:0000256" key="6">
    <source>
        <dbReference type="ARBA" id="ARBA00022840"/>
    </source>
</evidence>
<dbReference type="NCBIfam" id="TIGR00476">
    <property type="entry name" value="selD"/>
    <property type="match status" value="1"/>
</dbReference>
<dbReference type="EC" id="2.7.9.3" evidence="11"/>
<comment type="similarity">
    <text evidence="1">Belongs to the selenophosphate synthase 1 family. Class I subfamily.</text>
</comment>
<keyword evidence="2 11" id="KW-0808">Transferase</keyword>
<keyword evidence="3" id="KW-0479">Metal-binding</keyword>
<dbReference type="EMBL" id="MLJW01000176">
    <property type="protein sequence ID" value="OIQ94945.1"/>
    <property type="molecule type" value="Genomic_DNA"/>
</dbReference>
<evidence type="ECO:0000256" key="2">
    <source>
        <dbReference type="ARBA" id="ARBA00022679"/>
    </source>
</evidence>
<dbReference type="InterPro" id="IPR036676">
    <property type="entry name" value="PurM-like_C_sf"/>
</dbReference>
<dbReference type="FunFam" id="3.30.1330.10:FF:000003">
    <property type="entry name" value="Selenide, water dikinase"/>
    <property type="match status" value="1"/>
</dbReference>
<dbReference type="Pfam" id="PF02769">
    <property type="entry name" value="AIRS_C"/>
    <property type="match status" value="1"/>
</dbReference>
<reference evidence="11" key="1">
    <citation type="submission" date="2016-10" db="EMBL/GenBank/DDBJ databases">
        <title>Sequence of Gallionella enrichment culture.</title>
        <authorList>
            <person name="Poehlein A."/>
            <person name="Muehling M."/>
            <person name="Daniel R."/>
        </authorList>
    </citation>
    <scope>NUCLEOTIDE SEQUENCE</scope>
</reference>
<gene>
    <name evidence="11" type="primary">selD_5</name>
    <name evidence="11" type="ORF">GALL_230480</name>
</gene>
<dbReference type="Pfam" id="PF00586">
    <property type="entry name" value="AIRS"/>
    <property type="match status" value="1"/>
</dbReference>
<protein>
    <submittedName>
        <fullName evidence="11">Selenide, water dikinase</fullName>
        <ecNumber evidence="11">2.7.9.3</ecNumber>
    </submittedName>
</protein>
<dbReference type="SUPFAM" id="SSF56042">
    <property type="entry name" value="PurM C-terminal domain-like"/>
    <property type="match status" value="1"/>
</dbReference>
<dbReference type="PIRSF" id="PIRSF036407">
    <property type="entry name" value="Selenphspht_syn"/>
    <property type="match status" value="1"/>
</dbReference>
<dbReference type="Gene3D" id="3.90.650.10">
    <property type="entry name" value="PurM-like C-terminal domain"/>
    <property type="match status" value="1"/>
</dbReference>
<keyword evidence="4" id="KW-0547">Nucleotide-binding</keyword>
<dbReference type="InterPro" id="IPR010918">
    <property type="entry name" value="PurM-like_C_dom"/>
</dbReference>
<sequence>MSTRTNPTPAIGPAPRLTSLSHGGGCGCKIAPGVLSSILQQSPLWPMPSELLVGIETSDDAAVYRLNDEQALIATTDFFMPIVDDPHDFGAIAATNAISDVYAMGGRPIMALALVGMPINTLPLETIGAILRGGQDACARAGIPVAGGHSIDSIEPIYGLAVMGIVHPQNIRRNREARPGDALVLGKPLGVGVLSAALKKEKLDAPGYRRMIENATQLNTPGPLLAALPGVHAMTDVTGFGLFGHALEMCRGAGLSARIHAASVPLLDDVRELAAQGLITGASARNWASYGQDVDLRKPDPITQALFTDPQTSGGLLVSCAPGSVEAVLGIFRDEGFAHARVIGQMQAGPARVTLD</sequence>
<evidence type="ECO:0000256" key="3">
    <source>
        <dbReference type="ARBA" id="ARBA00022723"/>
    </source>
</evidence>
<dbReference type="AlphaFoldDB" id="A0A1J5RGR5"/>
<dbReference type="GO" id="GO:0016260">
    <property type="term" value="P:selenocysteine biosynthetic process"/>
    <property type="evidence" value="ECO:0007669"/>
    <property type="project" value="InterPro"/>
</dbReference>
<dbReference type="PANTHER" id="PTHR10256:SF0">
    <property type="entry name" value="INACTIVE SELENIDE, WATER DIKINASE-LIKE PROTEIN-RELATED"/>
    <property type="match status" value="1"/>
</dbReference>
<evidence type="ECO:0000256" key="7">
    <source>
        <dbReference type="ARBA" id="ARBA00022842"/>
    </source>
</evidence>
<keyword evidence="7" id="KW-0460">Magnesium</keyword>
<dbReference type="GO" id="GO:0005524">
    <property type="term" value="F:ATP binding"/>
    <property type="evidence" value="ECO:0007669"/>
    <property type="project" value="UniProtKB-KW"/>
</dbReference>
<organism evidence="11">
    <name type="scientific">mine drainage metagenome</name>
    <dbReference type="NCBI Taxonomy" id="410659"/>
    <lineage>
        <taxon>unclassified sequences</taxon>
        <taxon>metagenomes</taxon>
        <taxon>ecological metagenomes</taxon>
    </lineage>
</organism>
<dbReference type="NCBIfam" id="NF002098">
    <property type="entry name" value="PRK00943.1"/>
    <property type="match status" value="1"/>
</dbReference>
<evidence type="ECO:0000259" key="9">
    <source>
        <dbReference type="Pfam" id="PF00586"/>
    </source>
</evidence>
<proteinExistence type="inferred from homology"/>
<accession>A0A1J5RGR5</accession>
<keyword evidence="6" id="KW-0067">ATP-binding</keyword>
<dbReference type="InterPro" id="IPR004536">
    <property type="entry name" value="SPS/SelD"/>
</dbReference>
<dbReference type="GO" id="GO:0046872">
    <property type="term" value="F:metal ion binding"/>
    <property type="evidence" value="ECO:0007669"/>
    <property type="project" value="UniProtKB-KW"/>
</dbReference>
<feature type="domain" description="PurM-like N-terminal" evidence="9">
    <location>
        <begin position="59"/>
        <end position="166"/>
    </location>
</feature>
<dbReference type="PROSITE" id="PS51257">
    <property type="entry name" value="PROKAR_LIPOPROTEIN"/>
    <property type="match status" value="1"/>
</dbReference>
<dbReference type="GO" id="GO:0004756">
    <property type="term" value="F:selenide, water dikinase activity"/>
    <property type="evidence" value="ECO:0007669"/>
    <property type="project" value="UniProtKB-EC"/>
</dbReference>
<dbReference type="GO" id="GO:0005737">
    <property type="term" value="C:cytoplasm"/>
    <property type="evidence" value="ECO:0007669"/>
    <property type="project" value="TreeGrafter"/>
</dbReference>
<dbReference type="InterPro" id="IPR023061">
    <property type="entry name" value="SelD_I"/>
</dbReference>
<name>A0A1J5RGR5_9ZZZZ</name>
<feature type="domain" description="PurM-like C-terminal" evidence="10">
    <location>
        <begin position="178"/>
        <end position="350"/>
    </location>
</feature>
<dbReference type="CDD" id="cd02195">
    <property type="entry name" value="SelD"/>
    <property type="match status" value="1"/>
</dbReference>
<evidence type="ECO:0000256" key="8">
    <source>
        <dbReference type="ARBA" id="ARBA00023266"/>
    </source>
</evidence>
<evidence type="ECO:0000256" key="5">
    <source>
        <dbReference type="ARBA" id="ARBA00022777"/>
    </source>
</evidence>
<dbReference type="InterPro" id="IPR016188">
    <property type="entry name" value="PurM-like_N"/>
</dbReference>